<proteinExistence type="predicted"/>
<name>A0A4S4MR38_9APHY</name>
<dbReference type="InterPro" id="IPR029058">
    <property type="entry name" value="AB_hydrolase_fold"/>
</dbReference>
<dbReference type="Proteomes" id="UP000308730">
    <property type="component" value="Unassembled WGS sequence"/>
</dbReference>
<comment type="caution">
    <text evidence="3">The sequence shown here is derived from an EMBL/GenBank/DDBJ whole genome shotgun (WGS) entry which is preliminary data.</text>
</comment>
<evidence type="ECO:0000259" key="2">
    <source>
        <dbReference type="Pfam" id="PF07859"/>
    </source>
</evidence>
<dbReference type="InterPro" id="IPR013094">
    <property type="entry name" value="AB_hydrolase_3"/>
</dbReference>
<dbReference type="Gene3D" id="3.40.50.1820">
    <property type="entry name" value="alpha/beta hydrolase"/>
    <property type="match status" value="1"/>
</dbReference>
<keyword evidence="1" id="KW-0378">Hydrolase</keyword>
<dbReference type="PANTHER" id="PTHR48081">
    <property type="entry name" value="AB HYDROLASE SUPERFAMILY PROTEIN C4A8.06C"/>
    <property type="match status" value="1"/>
</dbReference>
<protein>
    <recommendedName>
        <fullName evidence="2">Alpha/beta hydrolase fold-3 domain-containing protein</fullName>
    </recommendedName>
</protein>
<sequence length="642" mass="71845">MPTHIAILEGLNIKGVWVAPTPHLIVGDVKRWAKKAHVESIRIPGYWMEPEGSNRETGEAPRPGERVVYHLHGGGYTHHTAHPTGATANIPRGIMQHSDSVLRAFNLEYRLSKGPPSTNPFPTALLDAIAGYNYLVNHVKFKPEDIIVEGDSAGGNLAIALVRYLLENQSQTESPEVTIPPPPGELILCSPWADIGDSDVKPGSSIYTNRSVDYLDMVKPSVRTNKLKFLGPFEFAGANSNRYISPGSTASTMEPVSFKGFPRTFITAGDAEVLVDQIRTLRERMVADMASKDDEKVAELLKEYQRRNITNKHTVSHLLLAEHGIEMSGSTIVRRRRELGLKGSGRTTREMSENEKRQLLMDQLAKDPGRTRGPRTIKEAIAHETSVHLTREWITQEMRRIDPVGFAIRNPHNRRVDVEEALPQGPHFAWTGYGALTPSSGMPMQGTTVDRKEASLTYALTHALREALTSEPAGEEPTVDRFLRRIDNIRAERGTAHLQFDWGDSMLATWEEGKAFYNPADPRQYELAQWLWSTLIQKELDNSRYTYNNHKSRKDNAKSRPTGITPSIALALYVQHGGENCLQNVDTEIIGHLMDDVGGDDVVRFVTKAYERRAMVVFEALGVREVKVTNVWDVFSQMLPLI</sequence>
<accession>A0A4S4MR38</accession>
<dbReference type="AlphaFoldDB" id="A0A4S4MR38"/>
<dbReference type="InterPro" id="IPR050300">
    <property type="entry name" value="GDXG_lipolytic_enzyme"/>
</dbReference>
<dbReference type="Pfam" id="PF07859">
    <property type="entry name" value="Abhydrolase_3"/>
    <property type="match status" value="1"/>
</dbReference>
<dbReference type="EMBL" id="SGPM01000167">
    <property type="protein sequence ID" value="THH28616.1"/>
    <property type="molecule type" value="Genomic_DNA"/>
</dbReference>
<evidence type="ECO:0000313" key="3">
    <source>
        <dbReference type="EMBL" id="THH28616.1"/>
    </source>
</evidence>
<dbReference type="OrthoDB" id="2152029at2759"/>
<feature type="domain" description="Alpha/beta hydrolase fold-3" evidence="2">
    <location>
        <begin position="69"/>
        <end position="287"/>
    </location>
</feature>
<keyword evidence="4" id="KW-1185">Reference proteome</keyword>
<reference evidence="3 4" key="1">
    <citation type="submission" date="2019-02" db="EMBL/GenBank/DDBJ databases">
        <title>Genome sequencing of the rare red list fungi Antrodiella citrinella (Flaviporus citrinellus).</title>
        <authorList>
            <person name="Buettner E."/>
            <person name="Kellner H."/>
        </authorList>
    </citation>
    <scope>NUCLEOTIDE SEQUENCE [LARGE SCALE GENOMIC DNA]</scope>
    <source>
        <strain evidence="3 4">DSM 108506</strain>
    </source>
</reference>
<dbReference type="GO" id="GO:0016787">
    <property type="term" value="F:hydrolase activity"/>
    <property type="evidence" value="ECO:0007669"/>
    <property type="project" value="UniProtKB-KW"/>
</dbReference>
<dbReference type="PANTHER" id="PTHR48081:SF26">
    <property type="entry name" value="ALPHA_BETA HYDROLASE FOLD-3 DOMAIN-CONTAINING PROTEIN"/>
    <property type="match status" value="1"/>
</dbReference>
<evidence type="ECO:0000313" key="4">
    <source>
        <dbReference type="Proteomes" id="UP000308730"/>
    </source>
</evidence>
<dbReference type="SUPFAM" id="SSF53474">
    <property type="entry name" value="alpha/beta-Hydrolases"/>
    <property type="match status" value="1"/>
</dbReference>
<evidence type="ECO:0000256" key="1">
    <source>
        <dbReference type="ARBA" id="ARBA00022801"/>
    </source>
</evidence>
<organism evidence="3 4">
    <name type="scientific">Antrodiella citrinella</name>
    <dbReference type="NCBI Taxonomy" id="2447956"/>
    <lineage>
        <taxon>Eukaryota</taxon>
        <taxon>Fungi</taxon>
        <taxon>Dikarya</taxon>
        <taxon>Basidiomycota</taxon>
        <taxon>Agaricomycotina</taxon>
        <taxon>Agaricomycetes</taxon>
        <taxon>Polyporales</taxon>
        <taxon>Steccherinaceae</taxon>
        <taxon>Antrodiella</taxon>
    </lineage>
</organism>
<gene>
    <name evidence="3" type="ORF">EUX98_g5570</name>
</gene>